<evidence type="ECO:0000313" key="1">
    <source>
        <dbReference type="EMBL" id="CAG8847424.1"/>
    </source>
</evidence>
<accession>A0ACA9SS80</accession>
<feature type="non-terminal residue" evidence="1">
    <location>
        <position position="192"/>
    </location>
</feature>
<feature type="non-terminal residue" evidence="1">
    <location>
        <position position="1"/>
    </location>
</feature>
<sequence length="192" mass="21956">SSVGSARLRRRTGYRKNVTLSQHSVPEPKPSQPKESLCESCKIVHLNVQRVGSLDLCSYCRTLFDDDNTIRFRRAGQYGFQPHKRVKILGRDNKWYPATQVDVTNGRIRVHFDGWSDKFDEWVPAGSQRMKDMTLDEILEAQKALEEESTETFDENESMLILHNKGRIRVKGQNKPPSISSSSKKSSSQSKN</sequence>
<protein>
    <submittedName>
        <fullName evidence="1">12033_t:CDS:1</fullName>
    </submittedName>
</protein>
<gene>
    <name evidence="1" type="ORF">RPERSI_LOCUS34626</name>
</gene>
<reference evidence="1" key="1">
    <citation type="submission" date="2021-06" db="EMBL/GenBank/DDBJ databases">
        <authorList>
            <person name="Kallberg Y."/>
            <person name="Tangrot J."/>
            <person name="Rosling A."/>
        </authorList>
    </citation>
    <scope>NUCLEOTIDE SEQUENCE</scope>
    <source>
        <strain evidence="1">MA461A</strain>
    </source>
</reference>
<keyword evidence="2" id="KW-1185">Reference proteome</keyword>
<evidence type="ECO:0000313" key="2">
    <source>
        <dbReference type="Proteomes" id="UP000789920"/>
    </source>
</evidence>
<organism evidence="1 2">
    <name type="scientific">Racocetra persica</name>
    <dbReference type="NCBI Taxonomy" id="160502"/>
    <lineage>
        <taxon>Eukaryota</taxon>
        <taxon>Fungi</taxon>
        <taxon>Fungi incertae sedis</taxon>
        <taxon>Mucoromycota</taxon>
        <taxon>Glomeromycotina</taxon>
        <taxon>Glomeromycetes</taxon>
        <taxon>Diversisporales</taxon>
        <taxon>Gigasporaceae</taxon>
        <taxon>Racocetra</taxon>
    </lineage>
</organism>
<proteinExistence type="predicted"/>
<comment type="caution">
    <text evidence="1">The sequence shown here is derived from an EMBL/GenBank/DDBJ whole genome shotgun (WGS) entry which is preliminary data.</text>
</comment>
<dbReference type="Proteomes" id="UP000789920">
    <property type="component" value="Unassembled WGS sequence"/>
</dbReference>
<name>A0ACA9SS80_9GLOM</name>
<dbReference type="EMBL" id="CAJVQC010155856">
    <property type="protein sequence ID" value="CAG8847424.1"/>
    <property type="molecule type" value="Genomic_DNA"/>
</dbReference>